<gene>
    <name evidence="2" type="ORF">GA0061101_13326</name>
</gene>
<organism evidence="2 3">
    <name type="scientific">Rhizobium lusitanum</name>
    <dbReference type="NCBI Taxonomy" id="293958"/>
    <lineage>
        <taxon>Bacteria</taxon>
        <taxon>Pseudomonadati</taxon>
        <taxon>Pseudomonadota</taxon>
        <taxon>Alphaproteobacteria</taxon>
        <taxon>Hyphomicrobiales</taxon>
        <taxon>Rhizobiaceae</taxon>
        <taxon>Rhizobium/Agrobacterium group</taxon>
        <taxon>Rhizobium</taxon>
    </lineage>
</organism>
<dbReference type="OrthoDB" id="7375358at2"/>
<dbReference type="InterPro" id="IPR029058">
    <property type="entry name" value="AB_hydrolase_fold"/>
</dbReference>
<dbReference type="InterPro" id="IPR050471">
    <property type="entry name" value="AB_hydrolase"/>
</dbReference>
<dbReference type="PRINTS" id="PR00111">
    <property type="entry name" value="ABHYDROLASE"/>
</dbReference>
<dbReference type="PANTHER" id="PTHR43433:SF5">
    <property type="entry name" value="AB HYDROLASE-1 DOMAIN-CONTAINING PROTEIN"/>
    <property type="match status" value="1"/>
</dbReference>
<evidence type="ECO:0000259" key="1">
    <source>
        <dbReference type="Pfam" id="PF00561"/>
    </source>
</evidence>
<reference evidence="2 3" key="1">
    <citation type="submission" date="2016-08" db="EMBL/GenBank/DDBJ databases">
        <authorList>
            <person name="Seilhamer J.J."/>
        </authorList>
    </citation>
    <scope>NUCLEOTIDE SEQUENCE [LARGE SCALE GENOMIC DNA]</scope>
    <source>
        <strain evidence="2 3">P1-7</strain>
    </source>
</reference>
<dbReference type="Pfam" id="PF00561">
    <property type="entry name" value="Abhydrolase_1"/>
    <property type="match status" value="1"/>
</dbReference>
<evidence type="ECO:0000313" key="3">
    <source>
        <dbReference type="Proteomes" id="UP000199205"/>
    </source>
</evidence>
<dbReference type="AlphaFoldDB" id="A0A1C3XDT7"/>
<dbReference type="Proteomes" id="UP000199205">
    <property type="component" value="Unassembled WGS sequence"/>
</dbReference>
<feature type="domain" description="AB hydrolase-1" evidence="1">
    <location>
        <begin position="23"/>
        <end position="122"/>
    </location>
</feature>
<dbReference type="EMBL" id="FMAF01000033">
    <property type="protein sequence ID" value="SCB50401.1"/>
    <property type="molecule type" value="Genomic_DNA"/>
</dbReference>
<accession>A0A1C3XDT7</accession>
<evidence type="ECO:0000313" key="2">
    <source>
        <dbReference type="EMBL" id="SCB50401.1"/>
    </source>
</evidence>
<dbReference type="Gene3D" id="3.40.50.1820">
    <property type="entry name" value="alpha/beta hydrolase"/>
    <property type="match status" value="1"/>
</dbReference>
<dbReference type="SUPFAM" id="SSF53474">
    <property type="entry name" value="alpha/beta-Hydrolases"/>
    <property type="match status" value="1"/>
</dbReference>
<sequence length="275" mass="29243">MGKTSFMRADASLAVYREGQGLPVVFQHGLGADEAQVAQNVPTSADIHRLTLECRGHGASSLGSARPFSIHMFAEDVLAAATEYGFDRFVVGGISMGAAIALHLAHHHPDRVAGLVLVRPAWIFEASPDNLEPGRAVAALIRSHPVAEARERFIASEIGRRIASEAPDNFSSLLGYFERPDAFDFASVLGDIAADGPGVSKADTAAIKVPTLVIGNDQDAIHPLFCALTLAETIPGARYIEVTAKTADKARHFAEIQGAITDFLASSSIRSLFRS</sequence>
<dbReference type="InterPro" id="IPR000073">
    <property type="entry name" value="AB_hydrolase_1"/>
</dbReference>
<proteinExistence type="predicted"/>
<protein>
    <submittedName>
        <fullName evidence="2">Pimeloyl-ACP methyl ester carboxylesterase</fullName>
    </submittedName>
</protein>
<dbReference type="PANTHER" id="PTHR43433">
    <property type="entry name" value="HYDROLASE, ALPHA/BETA FOLD FAMILY PROTEIN"/>
    <property type="match status" value="1"/>
</dbReference>
<dbReference type="RefSeq" id="WP_037200238.1">
    <property type="nucleotide sequence ID" value="NZ_FMAF01000033.1"/>
</dbReference>
<name>A0A1C3XDT7_9HYPH</name>